<accession>A2DRZ1</accession>
<evidence type="ECO:0000256" key="2">
    <source>
        <dbReference type="SAM" id="MobiDB-lite"/>
    </source>
</evidence>
<protein>
    <submittedName>
        <fullName evidence="3">Uncharacterized protein</fullName>
    </submittedName>
</protein>
<dbReference type="RefSeq" id="XP_001328984.1">
    <property type="nucleotide sequence ID" value="XM_001328949.1"/>
</dbReference>
<keyword evidence="4" id="KW-1185">Reference proteome</keyword>
<reference evidence="3" key="1">
    <citation type="submission" date="2006-10" db="EMBL/GenBank/DDBJ databases">
        <authorList>
            <person name="Amadeo P."/>
            <person name="Zhao Q."/>
            <person name="Wortman J."/>
            <person name="Fraser-Liggett C."/>
            <person name="Carlton J."/>
        </authorList>
    </citation>
    <scope>NUCLEOTIDE SEQUENCE</scope>
    <source>
        <strain evidence="3">G3</strain>
    </source>
</reference>
<dbReference type="VEuPathDB" id="TrichDB:TVAG_447190"/>
<keyword evidence="1" id="KW-0175">Coiled coil</keyword>
<gene>
    <name evidence="3" type="ORF">TVAG_447190</name>
</gene>
<dbReference type="Proteomes" id="UP000001542">
    <property type="component" value="Unassembled WGS sequence"/>
</dbReference>
<sequence>MSSGLEKKSIQKTVASYSSSVDTSSSLEENSPTKEALIDKMQVKFGQMLKDNQELYTIKTQNEKLKSIIENLEKQLESTKQDLQTALNQKEEEKNRYEERILQLSDQIHLLEAKNIELTQENERLKDTIHTEREFSISEIQNQKTKARDDLSSRIAMKDQQINELKSIIKDLSDDSSSSNSALQAKIEETRKLKRIQSDLDTKLQNQNKIITNLTDELNNTKKDKEAQEQQVKDTLQQLSDLQNQFTKSHEIIKAQNEENKKLKQSITSQESGIQRIASLLPSSKTSDDCVIAIKHMIEENQQLQNDMNIATQRLKKAADVIRQNQELITALSQDIDAERMKNIHLKKVIEDGESKNERLINQVKAYTQIRSVTTSLEGAFQKLSKQFESFQEELGRPKLTLKSIINTAILVRRWNYLIGTDQYYVSDQRNWWWLDSSMYHTTSIDIIKNYISKIADEKKAVIDENDHLKELLRNTISGIDEAEAAIVKMSKEKEDLNNKLKKFEEMSESLNSQLNGMKYIDVLKLSDDFKNSQIEIQSLNNKIQNLNKNIEEIKASKAESENKASAEVVSRKRYQKENEYLRAQIEALSAKVIAYEKCAITADKEILALERANNIYKNSAKDAVRQGFVVTKHNQKLASRVQRQRNEIRQMEKEKKELQEAEKGDTPQQPPQQA</sequence>
<dbReference type="InParanoid" id="A2DRZ1"/>
<evidence type="ECO:0000313" key="3">
    <source>
        <dbReference type="EMBL" id="EAY16761.1"/>
    </source>
</evidence>
<feature type="region of interest" description="Disordered" evidence="2">
    <location>
        <begin position="638"/>
        <end position="675"/>
    </location>
</feature>
<feature type="coiled-coil region" evidence="1">
    <location>
        <begin position="204"/>
        <end position="245"/>
    </location>
</feature>
<dbReference type="EMBL" id="DS113238">
    <property type="protein sequence ID" value="EAY16761.1"/>
    <property type="molecule type" value="Genomic_DNA"/>
</dbReference>
<dbReference type="OrthoDB" id="425925at2759"/>
<dbReference type="STRING" id="5722.A2DRZ1"/>
<reference evidence="3" key="2">
    <citation type="journal article" date="2007" name="Science">
        <title>Draft genome sequence of the sexually transmitted pathogen Trichomonas vaginalis.</title>
        <authorList>
            <person name="Carlton J.M."/>
            <person name="Hirt R.P."/>
            <person name="Silva J.C."/>
            <person name="Delcher A.L."/>
            <person name="Schatz M."/>
            <person name="Zhao Q."/>
            <person name="Wortman J.R."/>
            <person name="Bidwell S.L."/>
            <person name="Alsmark U.C.M."/>
            <person name="Besteiro S."/>
            <person name="Sicheritz-Ponten T."/>
            <person name="Noel C.J."/>
            <person name="Dacks J.B."/>
            <person name="Foster P.G."/>
            <person name="Simillion C."/>
            <person name="Van de Peer Y."/>
            <person name="Miranda-Saavedra D."/>
            <person name="Barton G.J."/>
            <person name="Westrop G.D."/>
            <person name="Mueller S."/>
            <person name="Dessi D."/>
            <person name="Fiori P.L."/>
            <person name="Ren Q."/>
            <person name="Paulsen I."/>
            <person name="Zhang H."/>
            <person name="Bastida-Corcuera F.D."/>
            <person name="Simoes-Barbosa A."/>
            <person name="Brown M.T."/>
            <person name="Hayes R.D."/>
            <person name="Mukherjee M."/>
            <person name="Okumura C.Y."/>
            <person name="Schneider R."/>
            <person name="Smith A.J."/>
            <person name="Vanacova S."/>
            <person name="Villalvazo M."/>
            <person name="Haas B.J."/>
            <person name="Pertea M."/>
            <person name="Feldblyum T.V."/>
            <person name="Utterback T.R."/>
            <person name="Shu C.L."/>
            <person name="Osoegawa K."/>
            <person name="de Jong P.J."/>
            <person name="Hrdy I."/>
            <person name="Horvathova L."/>
            <person name="Zubacova Z."/>
            <person name="Dolezal P."/>
            <person name="Malik S.B."/>
            <person name="Logsdon J.M. Jr."/>
            <person name="Henze K."/>
            <person name="Gupta A."/>
            <person name="Wang C.C."/>
            <person name="Dunne R.L."/>
            <person name="Upcroft J.A."/>
            <person name="Upcroft P."/>
            <person name="White O."/>
            <person name="Salzberg S.L."/>
            <person name="Tang P."/>
            <person name="Chiu C.-H."/>
            <person name="Lee Y.-S."/>
            <person name="Embley T.M."/>
            <person name="Coombs G.H."/>
            <person name="Mottram J.C."/>
            <person name="Tachezy J."/>
            <person name="Fraser-Liggett C.M."/>
            <person name="Johnson P.J."/>
        </authorList>
    </citation>
    <scope>NUCLEOTIDE SEQUENCE [LARGE SCALE GENOMIC DNA]</scope>
    <source>
        <strain evidence="3">G3</strain>
    </source>
</reference>
<feature type="coiled-coil region" evidence="1">
    <location>
        <begin position="294"/>
        <end position="321"/>
    </location>
</feature>
<feature type="compositionally biased region" description="Basic and acidic residues" evidence="2">
    <location>
        <begin position="645"/>
        <end position="666"/>
    </location>
</feature>
<feature type="coiled-coil region" evidence="1">
    <location>
        <begin position="55"/>
        <end position="128"/>
    </location>
</feature>
<feature type="coiled-coil region" evidence="1">
    <location>
        <begin position="480"/>
        <end position="592"/>
    </location>
</feature>
<dbReference type="AlphaFoldDB" id="A2DRZ1"/>
<evidence type="ECO:0000256" key="1">
    <source>
        <dbReference type="SAM" id="Coils"/>
    </source>
</evidence>
<dbReference type="VEuPathDB" id="TrichDB:TVAGG3_1001550"/>
<feature type="compositionally biased region" description="Low complexity" evidence="2">
    <location>
        <begin position="16"/>
        <end position="30"/>
    </location>
</feature>
<name>A2DRZ1_TRIV3</name>
<dbReference type="SMR" id="A2DRZ1"/>
<evidence type="ECO:0000313" key="4">
    <source>
        <dbReference type="Proteomes" id="UP000001542"/>
    </source>
</evidence>
<proteinExistence type="predicted"/>
<feature type="region of interest" description="Disordered" evidence="2">
    <location>
        <begin position="1"/>
        <end position="33"/>
    </location>
</feature>
<organism evidence="3 4">
    <name type="scientific">Trichomonas vaginalis (strain ATCC PRA-98 / G3)</name>
    <dbReference type="NCBI Taxonomy" id="412133"/>
    <lineage>
        <taxon>Eukaryota</taxon>
        <taxon>Metamonada</taxon>
        <taxon>Parabasalia</taxon>
        <taxon>Trichomonadida</taxon>
        <taxon>Trichomonadidae</taxon>
        <taxon>Trichomonas</taxon>
    </lineage>
</organism>
<dbReference type="KEGG" id="tva:4774773"/>